<evidence type="ECO:0000256" key="1">
    <source>
        <dbReference type="SAM" id="MobiDB-lite"/>
    </source>
</evidence>
<dbReference type="EMBL" id="BMAV01004949">
    <property type="protein sequence ID" value="GFY45646.1"/>
    <property type="molecule type" value="Genomic_DNA"/>
</dbReference>
<evidence type="ECO:0000313" key="2">
    <source>
        <dbReference type="EMBL" id="GFY45646.1"/>
    </source>
</evidence>
<name>A0A8X7BUQ7_9ARAC</name>
<gene>
    <name evidence="2" type="primary">AVEN_75464_1</name>
    <name evidence="2" type="ORF">TNIN_204381</name>
</gene>
<evidence type="ECO:0000313" key="3">
    <source>
        <dbReference type="Proteomes" id="UP000886998"/>
    </source>
</evidence>
<feature type="region of interest" description="Disordered" evidence="1">
    <location>
        <begin position="148"/>
        <end position="167"/>
    </location>
</feature>
<protein>
    <submittedName>
        <fullName evidence="2">Uncharacterized protein</fullName>
    </submittedName>
</protein>
<sequence>MDAYKKATAEKYLFLLVDCFPTTDEEQRLRQSIFPDQKGINWVFKLNRIRQHVHLLHVLSAACPHQRNAILMSATNEQIKTLCEICQNVLAGNVPKANVKRDCILNEEETPEEKAKLLPHWIPKYQRLMQQPPPQKPFEIPNELLQETEVEQEISSPAPSKFNMIAK</sequence>
<accession>A0A8X7BUQ7</accession>
<organism evidence="2 3">
    <name type="scientific">Trichonephila inaurata madagascariensis</name>
    <dbReference type="NCBI Taxonomy" id="2747483"/>
    <lineage>
        <taxon>Eukaryota</taxon>
        <taxon>Metazoa</taxon>
        <taxon>Ecdysozoa</taxon>
        <taxon>Arthropoda</taxon>
        <taxon>Chelicerata</taxon>
        <taxon>Arachnida</taxon>
        <taxon>Araneae</taxon>
        <taxon>Araneomorphae</taxon>
        <taxon>Entelegynae</taxon>
        <taxon>Araneoidea</taxon>
        <taxon>Nephilidae</taxon>
        <taxon>Trichonephila</taxon>
        <taxon>Trichonephila inaurata</taxon>
    </lineage>
</organism>
<dbReference type="Proteomes" id="UP000886998">
    <property type="component" value="Unassembled WGS sequence"/>
</dbReference>
<keyword evidence="3" id="KW-1185">Reference proteome</keyword>
<dbReference type="AlphaFoldDB" id="A0A8X7BUQ7"/>
<proteinExistence type="predicted"/>
<comment type="caution">
    <text evidence="2">The sequence shown here is derived from an EMBL/GenBank/DDBJ whole genome shotgun (WGS) entry which is preliminary data.</text>
</comment>
<reference evidence="2" key="1">
    <citation type="submission" date="2020-08" db="EMBL/GenBank/DDBJ databases">
        <title>Multicomponent nature underlies the extraordinary mechanical properties of spider dragline silk.</title>
        <authorList>
            <person name="Kono N."/>
            <person name="Nakamura H."/>
            <person name="Mori M."/>
            <person name="Yoshida Y."/>
            <person name="Ohtoshi R."/>
            <person name="Malay A.D."/>
            <person name="Moran D.A.P."/>
            <person name="Tomita M."/>
            <person name="Numata K."/>
            <person name="Arakawa K."/>
        </authorList>
    </citation>
    <scope>NUCLEOTIDE SEQUENCE</scope>
</reference>